<keyword evidence="6" id="KW-1185">Reference proteome</keyword>
<dbReference type="SUPFAM" id="SSF52980">
    <property type="entry name" value="Restriction endonuclease-like"/>
    <property type="match status" value="1"/>
</dbReference>
<feature type="domain" description="Putative restriction endonuclease" evidence="3">
    <location>
        <begin position="125"/>
        <end position="266"/>
    </location>
</feature>
<dbReference type="EMBL" id="CAJNOQ010004269">
    <property type="protein sequence ID" value="CAF1051972.1"/>
    <property type="molecule type" value="Genomic_DNA"/>
</dbReference>
<dbReference type="Pfam" id="PF01498">
    <property type="entry name" value="HTH_Tnp_Tc3_2"/>
    <property type="match status" value="1"/>
</dbReference>
<evidence type="ECO:0000313" key="5">
    <source>
        <dbReference type="EMBL" id="CAF3821380.1"/>
    </source>
</evidence>
<dbReference type="EMBL" id="CAJOBC010004269">
    <property type="protein sequence ID" value="CAF3821380.1"/>
    <property type="molecule type" value="Genomic_DNA"/>
</dbReference>
<evidence type="ECO:0000259" key="3">
    <source>
        <dbReference type="Pfam" id="PF05685"/>
    </source>
</evidence>
<dbReference type="InterPro" id="IPR008538">
    <property type="entry name" value="Uma2"/>
</dbReference>
<evidence type="ECO:0008006" key="7">
    <source>
        <dbReference type="Google" id="ProtNLM"/>
    </source>
</evidence>
<proteinExistence type="predicted"/>
<dbReference type="Proteomes" id="UP000681722">
    <property type="component" value="Unassembled WGS sequence"/>
</dbReference>
<evidence type="ECO:0000313" key="4">
    <source>
        <dbReference type="EMBL" id="CAF1051972.1"/>
    </source>
</evidence>
<dbReference type="AlphaFoldDB" id="A0A814KHJ3"/>
<dbReference type="CDD" id="cd06260">
    <property type="entry name" value="DUF820-like"/>
    <property type="match status" value="1"/>
</dbReference>
<reference evidence="4" key="1">
    <citation type="submission" date="2021-02" db="EMBL/GenBank/DDBJ databases">
        <authorList>
            <person name="Nowell W R."/>
        </authorList>
    </citation>
    <scope>NUCLEOTIDE SEQUENCE</scope>
</reference>
<feature type="domain" description="Transposase Tc1-like" evidence="2">
    <location>
        <begin position="303"/>
        <end position="370"/>
    </location>
</feature>
<gene>
    <name evidence="4" type="ORF">GPM918_LOCUS16330</name>
    <name evidence="5" type="ORF">SRO942_LOCUS16328</name>
</gene>
<dbReference type="Proteomes" id="UP000663829">
    <property type="component" value="Unassembled WGS sequence"/>
</dbReference>
<organism evidence="4 6">
    <name type="scientific">Didymodactylos carnosus</name>
    <dbReference type="NCBI Taxonomy" id="1234261"/>
    <lineage>
        <taxon>Eukaryota</taxon>
        <taxon>Metazoa</taxon>
        <taxon>Spiralia</taxon>
        <taxon>Gnathifera</taxon>
        <taxon>Rotifera</taxon>
        <taxon>Eurotatoria</taxon>
        <taxon>Bdelloidea</taxon>
        <taxon>Philodinida</taxon>
        <taxon>Philodinidae</taxon>
        <taxon>Didymodactylos</taxon>
    </lineage>
</organism>
<dbReference type="PANTHER" id="PTHR35400">
    <property type="entry name" value="SLR1083 PROTEIN"/>
    <property type="match status" value="1"/>
</dbReference>
<dbReference type="Gene3D" id="3.30.420.10">
    <property type="entry name" value="Ribonuclease H-like superfamily/Ribonuclease H"/>
    <property type="match status" value="1"/>
</dbReference>
<dbReference type="InterPro" id="IPR011335">
    <property type="entry name" value="Restrct_endonuc-II-like"/>
</dbReference>
<dbReference type="GO" id="GO:0006313">
    <property type="term" value="P:DNA transposition"/>
    <property type="evidence" value="ECO:0007669"/>
    <property type="project" value="InterPro"/>
</dbReference>
<feature type="region of interest" description="Disordered" evidence="1">
    <location>
        <begin position="38"/>
        <end position="59"/>
    </location>
</feature>
<dbReference type="OrthoDB" id="4843387at2759"/>
<dbReference type="InterPro" id="IPR012296">
    <property type="entry name" value="Nuclease_put_TT1808"/>
</dbReference>
<dbReference type="GO" id="GO:0006281">
    <property type="term" value="P:DNA repair"/>
    <property type="evidence" value="ECO:0007669"/>
    <property type="project" value="UniProtKB-ARBA"/>
</dbReference>
<evidence type="ECO:0000256" key="1">
    <source>
        <dbReference type="SAM" id="MobiDB-lite"/>
    </source>
</evidence>
<dbReference type="GO" id="GO:0003677">
    <property type="term" value="F:DNA binding"/>
    <property type="evidence" value="ECO:0007669"/>
    <property type="project" value="InterPro"/>
</dbReference>
<dbReference type="GO" id="GO:0015074">
    <property type="term" value="P:DNA integration"/>
    <property type="evidence" value="ECO:0007669"/>
    <property type="project" value="InterPro"/>
</dbReference>
<evidence type="ECO:0000313" key="6">
    <source>
        <dbReference type="Proteomes" id="UP000663829"/>
    </source>
</evidence>
<dbReference type="PANTHER" id="PTHR35400:SF1">
    <property type="entry name" value="SLR1083 PROTEIN"/>
    <property type="match status" value="1"/>
</dbReference>
<dbReference type="Gene3D" id="3.90.1570.10">
    <property type="entry name" value="tt1808, chain A"/>
    <property type="match status" value="1"/>
</dbReference>
<name>A0A814KHJ3_9BILA</name>
<dbReference type="Pfam" id="PF05685">
    <property type="entry name" value="Uma2"/>
    <property type="match status" value="1"/>
</dbReference>
<dbReference type="InterPro" id="IPR002492">
    <property type="entry name" value="Transposase_Tc1-like"/>
</dbReference>
<protein>
    <recommendedName>
        <fullName evidence="7">Transposase</fullName>
    </recommendedName>
</protein>
<dbReference type="InterPro" id="IPR036397">
    <property type="entry name" value="RNaseH_sf"/>
</dbReference>
<comment type="caution">
    <text evidence="4">The sequence shown here is derived from an EMBL/GenBank/DDBJ whole genome shotgun (WGS) entry which is preliminary data.</text>
</comment>
<evidence type="ECO:0000259" key="2">
    <source>
        <dbReference type="Pfam" id="PF01498"/>
    </source>
</evidence>
<sequence length="455" mass="52474">MRQGQNIWSHVKNVFRPYAPAFKGLKIPTQTEALSLSSSQKVSVPCPDNSSRKKEQTFQTLKDQNKIAEELANYYEKHFAEPKPDLNNPFHREYLDAYERIKSMPNLSLEQIKFEEVQLQWKKCKTVELFNGTVIITDMPESMKHYWTKISLCEILKKASSKHTTPPIDVLVEIPVIFDSDLFQPHITIVDRAKYVNRCRCNPTNEMVLTVIEVSLSSLMDDVNNKVFRYAAANAKEVWVVDLLPEVVHVYEKPKNGVYQSVTILTVDKFIEFCGKKIPVCEIFRENGRGRKRKTSKEADELIVKKIATDRRKSSKVIRQEVATELGVTISERTTRRRLNEVGYYGQVARKKPLTKQSHRLKRLGYSYSYSTKKNKFWETVIWSDEAKFNLFRSDGKIMVWRAVGEVFSPVCIVSTVAHGGGNLIVWGCMSRKGVDQLVFIEGSLKIELRTMLLY</sequence>
<accession>A0A814KHJ3</accession>